<feature type="compositionally biased region" description="Basic and acidic residues" evidence="4">
    <location>
        <begin position="208"/>
        <end position="228"/>
    </location>
</feature>
<dbReference type="PROSITE" id="PS50297">
    <property type="entry name" value="ANK_REP_REGION"/>
    <property type="match status" value="4"/>
</dbReference>
<feature type="repeat" description="ANK" evidence="3">
    <location>
        <begin position="727"/>
        <end position="760"/>
    </location>
</feature>
<feature type="repeat" description="ANK" evidence="3">
    <location>
        <begin position="1021"/>
        <end position="1049"/>
    </location>
</feature>
<feature type="compositionally biased region" description="Low complexity" evidence="4">
    <location>
        <begin position="407"/>
        <end position="421"/>
    </location>
</feature>
<reference evidence="5 6" key="1">
    <citation type="submission" date="2020-02" db="EMBL/GenBank/DDBJ databases">
        <authorList>
            <person name="Ferguson B K."/>
        </authorList>
    </citation>
    <scope>NUCLEOTIDE SEQUENCE [LARGE SCALE GENOMIC DNA]</scope>
</reference>
<keyword evidence="2 3" id="KW-0040">ANK repeat</keyword>
<organism evidence="5 6">
    <name type="scientific">Trichogramma brassicae</name>
    <dbReference type="NCBI Taxonomy" id="86971"/>
    <lineage>
        <taxon>Eukaryota</taxon>
        <taxon>Metazoa</taxon>
        <taxon>Ecdysozoa</taxon>
        <taxon>Arthropoda</taxon>
        <taxon>Hexapoda</taxon>
        <taxon>Insecta</taxon>
        <taxon>Pterygota</taxon>
        <taxon>Neoptera</taxon>
        <taxon>Endopterygota</taxon>
        <taxon>Hymenoptera</taxon>
        <taxon>Apocrita</taxon>
        <taxon>Proctotrupomorpha</taxon>
        <taxon>Chalcidoidea</taxon>
        <taxon>Trichogrammatidae</taxon>
        <taxon>Trichogramma</taxon>
    </lineage>
</organism>
<feature type="region of interest" description="Disordered" evidence="4">
    <location>
        <begin position="193"/>
        <end position="470"/>
    </location>
</feature>
<dbReference type="Proteomes" id="UP000479190">
    <property type="component" value="Unassembled WGS sequence"/>
</dbReference>
<evidence type="ECO:0000313" key="6">
    <source>
        <dbReference type="Proteomes" id="UP000479190"/>
    </source>
</evidence>
<dbReference type="PANTHER" id="PTHR24123:SF33">
    <property type="entry name" value="PROTEIN HOS4"/>
    <property type="match status" value="1"/>
</dbReference>
<dbReference type="InterPro" id="IPR036770">
    <property type="entry name" value="Ankyrin_rpt-contain_sf"/>
</dbReference>
<dbReference type="OrthoDB" id="366390at2759"/>
<dbReference type="PROSITE" id="PS50088">
    <property type="entry name" value="ANK_REPEAT"/>
    <property type="match status" value="5"/>
</dbReference>
<name>A0A6H5I8P4_9HYME</name>
<dbReference type="AlphaFoldDB" id="A0A6H5I8P4"/>
<feature type="repeat" description="ANK" evidence="3">
    <location>
        <begin position="875"/>
        <end position="907"/>
    </location>
</feature>
<feature type="compositionally biased region" description="Basic and acidic residues" evidence="4">
    <location>
        <begin position="278"/>
        <end position="288"/>
    </location>
</feature>
<dbReference type="SMART" id="SM00248">
    <property type="entry name" value="ANK"/>
    <property type="match status" value="12"/>
</dbReference>
<dbReference type="Gene3D" id="1.25.40.20">
    <property type="entry name" value="Ankyrin repeat-containing domain"/>
    <property type="match status" value="4"/>
</dbReference>
<accession>A0A6H5I8P4</accession>
<dbReference type="Pfam" id="PF00023">
    <property type="entry name" value="Ank"/>
    <property type="match status" value="1"/>
</dbReference>
<keyword evidence="6" id="KW-1185">Reference proteome</keyword>
<evidence type="ECO:0000256" key="3">
    <source>
        <dbReference type="PROSITE-ProRule" id="PRU00023"/>
    </source>
</evidence>
<dbReference type="EMBL" id="CADCXV010000699">
    <property type="protein sequence ID" value="CAB0033102.1"/>
    <property type="molecule type" value="Genomic_DNA"/>
</dbReference>
<evidence type="ECO:0000256" key="2">
    <source>
        <dbReference type="ARBA" id="ARBA00023043"/>
    </source>
</evidence>
<feature type="compositionally biased region" description="Low complexity" evidence="4">
    <location>
        <begin position="375"/>
        <end position="389"/>
    </location>
</feature>
<dbReference type="Pfam" id="PF12796">
    <property type="entry name" value="Ank_2"/>
    <property type="match status" value="3"/>
</dbReference>
<feature type="repeat" description="ANK" evidence="3">
    <location>
        <begin position="92"/>
        <end position="124"/>
    </location>
</feature>
<protein>
    <submittedName>
        <fullName evidence="5">Uncharacterized protein</fullName>
    </submittedName>
</protein>
<dbReference type="PRINTS" id="PR01415">
    <property type="entry name" value="ANKYRIN"/>
</dbReference>
<dbReference type="SUPFAM" id="SSF48403">
    <property type="entry name" value="Ankyrin repeat"/>
    <property type="match status" value="2"/>
</dbReference>
<keyword evidence="1" id="KW-0677">Repeat</keyword>
<dbReference type="InterPro" id="IPR051165">
    <property type="entry name" value="Multifunctional_ANK_Repeat"/>
</dbReference>
<proteinExistence type="predicted"/>
<evidence type="ECO:0000256" key="1">
    <source>
        <dbReference type="ARBA" id="ARBA00022737"/>
    </source>
</evidence>
<gene>
    <name evidence="5" type="ORF">TBRA_LOCUS5022</name>
</gene>
<evidence type="ECO:0000256" key="4">
    <source>
        <dbReference type="SAM" id="MobiDB-lite"/>
    </source>
</evidence>
<sequence length="1188" mass="133102">MVDGDARRKQYVATIIKMPSECIANPLQRELADSIIRLQSLDELRILLACGAKPNEPVTQGLRPLHYAVWQRYEDAAQLLVRGAEIDATDECGYSALHLAAEHGYLDLVKLLLKHGAKVDHRQDTGELFPRWVIVNKDSVIVSLCSQNIDSAVRRAAAPGAAQSSSGRGPDPARARRQLQQALLLRLGDQSDLAAGPRLHGPGAGLRRRSELARPRRAHAPHEGRETAPGHAVGAAAAELRGGRERARRRSQRVSQRAALRRDRRRQGRDQSAAEAGRQAESRARVHEATGPGHGRAQGRSGDRQAAAGCGRRRQHELGDNRHATARRLRREHTQSLRGAGAAARARRRSESRRALGGRRHSAQARAGRVRRGQRAAGSARDRPAAAPRRPGPHQVALPRAPRHAAAHAGPRARAPRAGGPPRRGRGHRSGGRGALAVPHRAAEARLQGRGRRAPQSGEAGPTGAAAAARQRVGELGLAPDHAQDTEELSALRVRAELTRMREREKRRMKATTAYTMWNIIFKIDDGAARPRVLIFEYSKEDNLSETMGKVKLAILSWNLKICRRKVDSEIEEELPVLLDQLDTLIGDWQGELPDLGNFFRREDIDWLLTQAAMNIISYLQRDQGKRIIGFVARSGYKDEPDLDKYGKPIFRRTTALHRFIGIDNVYPNTYITTMSDLFQIYDRFDVNYIDESGYTHFHVACTYDFLDIVKKFLELGQDPNFLWKKTGHSPLLLALMDRGSTRTAELLMNNGANLNWANNDEMTPLHYICGILSADPYDLMEMFFNMNDELNQPVKIDTRDKWGLTPLHRAVGKHKNVTKSLLRRGADPNLTSLWGFTPLHFISWRYERDDIAETFFNINDELNQQIQVDVRDKFGRTPLQASLFQADITTAEILLRRGADPNIANNDGMTSMHIIVNNVRRDYLAKMLFEICDELNQQVQIDVWDKKGRTPLQLALHLGRPNTAEILLKRGANANLANEDGLTPLHSICQKYSNDDLTKIFFDINDELNQVIQVDAKDKLGRTPLQLAVANFMPNTVGVLLDRGADLSSFVFPNESNFDEGFKYIKTRIAHKSMLASGLMAVVERLEARGYELDRSDALFIMKLFSKYGLFEKSMNLAKCWYDDEEFASEAKKTMVHARSTVLDFCARACTTAARLYSCNWHSAESAVASQAGAGVPFEWQQQRHQQ</sequence>
<dbReference type="PANTHER" id="PTHR24123">
    <property type="entry name" value="ANKYRIN REPEAT-CONTAINING"/>
    <property type="match status" value="1"/>
</dbReference>
<feature type="repeat" description="ANK" evidence="3">
    <location>
        <begin position="948"/>
        <end position="980"/>
    </location>
</feature>
<evidence type="ECO:0000313" key="5">
    <source>
        <dbReference type="EMBL" id="CAB0033102.1"/>
    </source>
</evidence>
<feature type="compositionally biased region" description="Basic residues" evidence="4">
    <location>
        <begin position="345"/>
        <end position="374"/>
    </location>
</feature>
<dbReference type="InterPro" id="IPR002110">
    <property type="entry name" value="Ankyrin_rpt"/>
</dbReference>